<proteinExistence type="predicted"/>
<evidence type="ECO:0000256" key="1">
    <source>
        <dbReference type="SAM" id="Phobius"/>
    </source>
</evidence>
<dbReference type="RefSeq" id="WP_114133388.1">
    <property type="nucleotide sequence ID" value="NZ_CP068434.1"/>
</dbReference>
<keyword evidence="1" id="KW-0812">Transmembrane</keyword>
<accession>A0A367PHI5</accession>
<keyword evidence="1" id="KW-0472">Membrane</keyword>
<keyword evidence="1" id="KW-1133">Transmembrane helix</keyword>
<protein>
    <submittedName>
        <fullName evidence="2">DUF3742 family protein</fullName>
    </submittedName>
</protein>
<dbReference type="Pfam" id="PF12553">
    <property type="entry name" value="DUF3742"/>
    <property type="match status" value="1"/>
</dbReference>
<organism evidence="2 3">
    <name type="scientific">Cupriavidus necator</name>
    <name type="common">Alcaligenes eutrophus</name>
    <name type="synonym">Ralstonia eutropha</name>
    <dbReference type="NCBI Taxonomy" id="106590"/>
    <lineage>
        <taxon>Bacteria</taxon>
        <taxon>Pseudomonadati</taxon>
        <taxon>Pseudomonadota</taxon>
        <taxon>Betaproteobacteria</taxon>
        <taxon>Burkholderiales</taxon>
        <taxon>Burkholderiaceae</taxon>
        <taxon>Cupriavidus</taxon>
    </lineage>
</organism>
<dbReference type="Proteomes" id="UP000253501">
    <property type="component" value="Unassembled WGS sequence"/>
</dbReference>
<dbReference type="AlphaFoldDB" id="A0A367PHI5"/>
<dbReference type="InterPro" id="IPR022213">
    <property type="entry name" value="DUF3742"/>
</dbReference>
<sequence length="123" mass="13755">MKHVAQTTFAEGVGRTLGRLWQSCVRLDRRATNWLVARGWKPGVAKALLMVLKLAALGALLYTTLWLALLLAFALAGAIIIRNDNGSYDEEHKAEWEHGHAGYGLYSYDGHRIDPHDPEDEQD</sequence>
<evidence type="ECO:0000313" key="3">
    <source>
        <dbReference type="Proteomes" id="UP000253501"/>
    </source>
</evidence>
<dbReference type="EMBL" id="QDHA01000045">
    <property type="protein sequence ID" value="RCJ06697.1"/>
    <property type="molecule type" value="Genomic_DNA"/>
</dbReference>
<comment type="caution">
    <text evidence="2">The sequence shown here is derived from an EMBL/GenBank/DDBJ whole genome shotgun (WGS) entry which is preliminary data.</text>
</comment>
<reference evidence="2 3" key="1">
    <citation type="submission" date="2018-04" db="EMBL/GenBank/DDBJ databases">
        <title>Cupriavidus necator CR12 genome sequencing and assembly.</title>
        <authorList>
            <person name="Ben Fekih I."/>
            <person name="Mazhar H.S."/>
            <person name="Bello S.K."/>
            <person name="Rensing C."/>
        </authorList>
    </citation>
    <scope>NUCLEOTIDE SEQUENCE [LARGE SCALE GENOMIC DNA]</scope>
    <source>
        <strain evidence="2 3">CR12</strain>
    </source>
</reference>
<evidence type="ECO:0000313" key="2">
    <source>
        <dbReference type="EMBL" id="RCJ06697.1"/>
    </source>
</evidence>
<feature type="transmembrane region" description="Helical" evidence="1">
    <location>
        <begin position="59"/>
        <end position="81"/>
    </location>
</feature>
<gene>
    <name evidence="2" type="ORF">DDK22_19645</name>
</gene>
<name>A0A367PHI5_CUPNE</name>